<keyword evidence="2" id="KW-1185">Reference proteome</keyword>
<proteinExistence type="predicted"/>
<organism evidence="1 2">
    <name type="scientific">Panicum virgatum</name>
    <name type="common">Blackwell switchgrass</name>
    <dbReference type="NCBI Taxonomy" id="38727"/>
    <lineage>
        <taxon>Eukaryota</taxon>
        <taxon>Viridiplantae</taxon>
        <taxon>Streptophyta</taxon>
        <taxon>Embryophyta</taxon>
        <taxon>Tracheophyta</taxon>
        <taxon>Spermatophyta</taxon>
        <taxon>Magnoliopsida</taxon>
        <taxon>Liliopsida</taxon>
        <taxon>Poales</taxon>
        <taxon>Poaceae</taxon>
        <taxon>PACMAD clade</taxon>
        <taxon>Panicoideae</taxon>
        <taxon>Panicodae</taxon>
        <taxon>Paniceae</taxon>
        <taxon>Panicinae</taxon>
        <taxon>Panicum</taxon>
        <taxon>Panicum sect. Hiantes</taxon>
    </lineage>
</organism>
<dbReference type="EMBL" id="CM029049">
    <property type="protein sequence ID" value="KAG2573548.1"/>
    <property type="molecule type" value="Genomic_DNA"/>
</dbReference>
<evidence type="ECO:0000313" key="2">
    <source>
        <dbReference type="Proteomes" id="UP000823388"/>
    </source>
</evidence>
<accession>A0A8T0QJW7</accession>
<name>A0A8T0QJW7_PANVG</name>
<gene>
    <name evidence="1" type="ORF">PVAP13_7KG260500</name>
</gene>
<sequence length="221" mass="23849">MPPSSLPQAVALLPLPPSKAMPAGGSRRSLLPASHPPLWDSFSTASGAGPVLLAGPLAPRRRVGDGHASLPRPAPTARRICSHLSRSLRCRKFRSAVNTHREASRTGRACGSLPPAGPPSFPLLPVVINGWAPRRVDSFEKIDKWSKGRKNFTPNQTRPSIQFACGVVTPRAWAGPVARFGSTERLKWQVFGFETAKSARTVNAANPVWQPGQKCTSRTVW</sequence>
<dbReference type="AlphaFoldDB" id="A0A8T0QJW7"/>
<evidence type="ECO:0000313" key="1">
    <source>
        <dbReference type="EMBL" id="KAG2573548.1"/>
    </source>
</evidence>
<protein>
    <submittedName>
        <fullName evidence="1">Uncharacterized protein</fullName>
    </submittedName>
</protein>
<dbReference type="Proteomes" id="UP000823388">
    <property type="component" value="Chromosome 7K"/>
</dbReference>
<reference evidence="1" key="1">
    <citation type="submission" date="2020-05" db="EMBL/GenBank/DDBJ databases">
        <title>WGS assembly of Panicum virgatum.</title>
        <authorList>
            <person name="Lovell J.T."/>
            <person name="Jenkins J."/>
            <person name="Shu S."/>
            <person name="Juenger T.E."/>
            <person name="Schmutz J."/>
        </authorList>
    </citation>
    <scope>NUCLEOTIDE SEQUENCE</scope>
    <source>
        <strain evidence="1">AP13</strain>
    </source>
</reference>
<comment type="caution">
    <text evidence="1">The sequence shown here is derived from an EMBL/GenBank/DDBJ whole genome shotgun (WGS) entry which is preliminary data.</text>
</comment>